<dbReference type="GO" id="GO:0016651">
    <property type="term" value="F:oxidoreductase activity, acting on NAD(P)H"/>
    <property type="evidence" value="ECO:0007669"/>
    <property type="project" value="TreeGrafter"/>
</dbReference>
<proteinExistence type="predicted"/>
<name>A0AA46PLJ3_9NOCA</name>
<dbReference type="PRINTS" id="PR00411">
    <property type="entry name" value="PNDRDTASEI"/>
</dbReference>
<dbReference type="Proteomes" id="UP001163947">
    <property type="component" value="Chromosome"/>
</dbReference>
<keyword evidence="3" id="KW-0274">FAD</keyword>
<accession>A0AA46PLJ3</accession>
<evidence type="ECO:0000259" key="5">
    <source>
        <dbReference type="Pfam" id="PF07992"/>
    </source>
</evidence>
<gene>
    <name evidence="7" type="ORF">OCS65_19600</name>
</gene>
<dbReference type="GO" id="GO:0005737">
    <property type="term" value="C:cytoplasm"/>
    <property type="evidence" value="ECO:0007669"/>
    <property type="project" value="TreeGrafter"/>
</dbReference>
<keyword evidence="4" id="KW-0560">Oxidoreductase</keyword>
<organism evidence="7 8">
    <name type="scientific">Rhodococcus aetherivorans</name>
    <dbReference type="NCBI Taxonomy" id="191292"/>
    <lineage>
        <taxon>Bacteria</taxon>
        <taxon>Bacillati</taxon>
        <taxon>Actinomycetota</taxon>
        <taxon>Actinomycetes</taxon>
        <taxon>Mycobacteriales</taxon>
        <taxon>Nocardiaceae</taxon>
        <taxon>Rhodococcus</taxon>
    </lineage>
</organism>
<dbReference type="InterPro" id="IPR050446">
    <property type="entry name" value="FAD-oxidoreductase/Apoptosis"/>
</dbReference>
<dbReference type="Pfam" id="PF07992">
    <property type="entry name" value="Pyr_redox_2"/>
    <property type="match status" value="1"/>
</dbReference>
<comment type="cofactor">
    <cofactor evidence="1">
        <name>FAD</name>
        <dbReference type="ChEBI" id="CHEBI:57692"/>
    </cofactor>
</comment>
<dbReference type="AlphaFoldDB" id="A0AA46PLJ3"/>
<dbReference type="Pfam" id="PF14759">
    <property type="entry name" value="Reductase_C"/>
    <property type="match status" value="1"/>
</dbReference>
<keyword evidence="2" id="KW-0285">Flavoprotein</keyword>
<evidence type="ECO:0000259" key="6">
    <source>
        <dbReference type="Pfam" id="PF14759"/>
    </source>
</evidence>
<evidence type="ECO:0000313" key="8">
    <source>
        <dbReference type="Proteomes" id="UP001163947"/>
    </source>
</evidence>
<dbReference type="SUPFAM" id="SSF55424">
    <property type="entry name" value="FAD/NAD-linked reductases, dimerisation (C-terminal) domain"/>
    <property type="match status" value="1"/>
</dbReference>
<dbReference type="InterPro" id="IPR023753">
    <property type="entry name" value="FAD/NAD-binding_dom"/>
</dbReference>
<dbReference type="Gene3D" id="3.50.50.60">
    <property type="entry name" value="FAD/NAD(P)-binding domain"/>
    <property type="match status" value="2"/>
</dbReference>
<feature type="domain" description="FAD/NAD(P)-binding" evidence="5">
    <location>
        <begin position="6"/>
        <end position="300"/>
    </location>
</feature>
<evidence type="ECO:0000256" key="1">
    <source>
        <dbReference type="ARBA" id="ARBA00001974"/>
    </source>
</evidence>
<reference evidence="7" key="1">
    <citation type="submission" date="2022-09" db="EMBL/GenBank/DDBJ databases">
        <title>The genome sequence of Rhodococcus aetherivorans N1.</title>
        <authorList>
            <person name="Jiang W."/>
        </authorList>
    </citation>
    <scope>NUCLEOTIDE SEQUENCE</scope>
    <source>
        <strain evidence="7">N1</strain>
    </source>
</reference>
<dbReference type="InterPro" id="IPR028202">
    <property type="entry name" value="Reductase_C"/>
</dbReference>
<feature type="domain" description="Reductase C-terminal" evidence="6">
    <location>
        <begin position="319"/>
        <end position="402"/>
    </location>
</feature>
<evidence type="ECO:0000256" key="3">
    <source>
        <dbReference type="ARBA" id="ARBA00022827"/>
    </source>
</evidence>
<sequence>MTRNKHHVVVGAGAAGLAAASAMRDNGFAGRITVVDADPHTPYERPPLSKEYLSDRRLREIVAETEYRRLDIELRLGVGVCRLRPSDRRIDTSDGEELVADRVLLTTGVAARRLDVPGAALGNILTLRDAADAAALSARLRAGGPLVVVGGGFVGLEVAAAAVDRGIDVTVVELGELPLLAAVGPEIARRICRLHTERGVRILTRRTVDAFAGSRAVESVRLSTGERLDAATVVVGCGVVPNDGLARQAGVACADGITVDDLGRSSDPWIWAAGDIAAHVNPHLGHRGRIEHWDVARRHGAAVGASMAGNATVNREIPYFWSHQYQHTLQMYGRGRPGDRVIVRDSTTEPGFVAFWVRDGRVAAAAALDEPRDVRSAKILAENRIEVPDETLRFAGTDLRRLVRQLRSPDTRRDVDVTG</sequence>
<evidence type="ECO:0000256" key="4">
    <source>
        <dbReference type="ARBA" id="ARBA00023002"/>
    </source>
</evidence>
<dbReference type="InterPro" id="IPR036188">
    <property type="entry name" value="FAD/NAD-bd_sf"/>
</dbReference>
<evidence type="ECO:0000313" key="7">
    <source>
        <dbReference type="EMBL" id="UYF92662.1"/>
    </source>
</evidence>
<dbReference type="SUPFAM" id="SSF51905">
    <property type="entry name" value="FAD/NAD(P)-binding domain"/>
    <property type="match status" value="2"/>
</dbReference>
<dbReference type="InterPro" id="IPR016156">
    <property type="entry name" value="FAD/NAD-linked_Rdtase_dimer_sf"/>
</dbReference>
<dbReference type="PANTHER" id="PTHR43557">
    <property type="entry name" value="APOPTOSIS-INDUCING FACTOR 1"/>
    <property type="match status" value="1"/>
</dbReference>
<dbReference type="EMBL" id="CP106982">
    <property type="protein sequence ID" value="UYF92662.1"/>
    <property type="molecule type" value="Genomic_DNA"/>
</dbReference>
<protein>
    <submittedName>
        <fullName evidence="7">FAD-dependent oxidoreductase</fullName>
    </submittedName>
</protein>
<dbReference type="PANTHER" id="PTHR43557:SF2">
    <property type="entry name" value="RIESKE DOMAIN-CONTAINING PROTEIN-RELATED"/>
    <property type="match status" value="1"/>
</dbReference>
<dbReference type="Gene3D" id="3.30.390.30">
    <property type="match status" value="1"/>
</dbReference>
<evidence type="ECO:0000256" key="2">
    <source>
        <dbReference type="ARBA" id="ARBA00022630"/>
    </source>
</evidence>
<dbReference type="RefSeq" id="WP_263507454.1">
    <property type="nucleotide sequence ID" value="NZ_CP106982.1"/>
</dbReference>
<dbReference type="GeneID" id="83622672"/>
<dbReference type="PRINTS" id="PR00368">
    <property type="entry name" value="FADPNR"/>
</dbReference>